<dbReference type="Proteomes" id="UP000292262">
    <property type="component" value="Unassembled WGS sequence"/>
</dbReference>
<sequence length="178" mass="19827">MKRYAALFGGSGKDKTTLEYNDTVKIGRLLADMGYVVKNGGYGGMMEAVSYGALQQGGEVIGVTCKQVGTIEGNDFLTQTIVTEDLYDRLKVLINNTELFIVQKGGIGTLSEVFLVLDILRKEPIANRPMMFFVGDAWKKVIEVVKKQLLPGYEYELFQIVDGFEELKLVLNSNEIRI</sequence>
<dbReference type="OrthoDB" id="9801098at2"/>
<name>A0A4Q7P098_9FLAO</name>
<dbReference type="EMBL" id="SGXE01000002">
    <property type="protein sequence ID" value="RZS93203.1"/>
    <property type="molecule type" value="Genomic_DNA"/>
</dbReference>
<comment type="caution">
    <text evidence="1">The sequence shown here is derived from an EMBL/GenBank/DDBJ whole genome shotgun (WGS) entry which is preliminary data.</text>
</comment>
<evidence type="ECO:0000313" key="1">
    <source>
        <dbReference type="EMBL" id="RZS93203.1"/>
    </source>
</evidence>
<organism evidence="1 2">
    <name type="scientific">Aquimarina brevivitae</name>
    <dbReference type="NCBI Taxonomy" id="323412"/>
    <lineage>
        <taxon>Bacteria</taxon>
        <taxon>Pseudomonadati</taxon>
        <taxon>Bacteroidota</taxon>
        <taxon>Flavobacteriia</taxon>
        <taxon>Flavobacteriales</taxon>
        <taxon>Flavobacteriaceae</taxon>
        <taxon>Aquimarina</taxon>
    </lineage>
</organism>
<dbReference type="PANTHER" id="PTHR43393">
    <property type="entry name" value="CYTOKININ RIBOSIDE 5'-MONOPHOSPHATE PHOSPHORIBOHYDROLASE"/>
    <property type="match status" value="1"/>
</dbReference>
<dbReference type="Gene3D" id="3.40.50.450">
    <property type="match status" value="1"/>
</dbReference>
<dbReference type="InterPro" id="IPR041164">
    <property type="entry name" value="LDcluster4"/>
</dbReference>
<keyword evidence="2" id="KW-1185">Reference proteome</keyword>
<reference evidence="1 2" key="1">
    <citation type="submission" date="2019-02" db="EMBL/GenBank/DDBJ databases">
        <title>Genomic Encyclopedia of Type Strains, Phase IV (KMG-IV): sequencing the most valuable type-strain genomes for metagenomic binning, comparative biology and taxonomic classification.</title>
        <authorList>
            <person name="Goeker M."/>
        </authorList>
    </citation>
    <scope>NUCLEOTIDE SEQUENCE [LARGE SCALE GENOMIC DNA]</scope>
    <source>
        <strain evidence="1 2">DSM 17196</strain>
    </source>
</reference>
<dbReference type="AlphaFoldDB" id="A0A4Q7P098"/>
<evidence type="ECO:0000313" key="2">
    <source>
        <dbReference type="Proteomes" id="UP000292262"/>
    </source>
</evidence>
<proteinExistence type="predicted"/>
<dbReference type="PANTHER" id="PTHR43393:SF3">
    <property type="entry name" value="LYSINE DECARBOXYLASE-LIKE PROTEIN"/>
    <property type="match status" value="1"/>
</dbReference>
<evidence type="ECO:0008006" key="3">
    <source>
        <dbReference type="Google" id="ProtNLM"/>
    </source>
</evidence>
<dbReference type="RefSeq" id="WP_130286347.1">
    <property type="nucleotide sequence ID" value="NZ_SGXE01000002.1"/>
</dbReference>
<accession>A0A4Q7P098</accession>
<dbReference type="GO" id="GO:0005829">
    <property type="term" value="C:cytosol"/>
    <property type="evidence" value="ECO:0007669"/>
    <property type="project" value="TreeGrafter"/>
</dbReference>
<dbReference type="SUPFAM" id="SSF102405">
    <property type="entry name" value="MCP/YpsA-like"/>
    <property type="match status" value="1"/>
</dbReference>
<dbReference type="Pfam" id="PF18306">
    <property type="entry name" value="LDcluster4"/>
    <property type="match status" value="1"/>
</dbReference>
<dbReference type="InterPro" id="IPR052341">
    <property type="entry name" value="LOG_family_nucleotidases"/>
</dbReference>
<gene>
    <name evidence="1" type="ORF">EV197_1774</name>
</gene>
<protein>
    <recommendedName>
        <fullName evidence="3">Cytokinin riboside 5'-monophosphate phosphoribohydrolase</fullName>
    </recommendedName>
</protein>